<dbReference type="CDD" id="cd01570">
    <property type="entry name" value="NAPRTase_A"/>
    <property type="match status" value="1"/>
</dbReference>
<protein>
    <recommendedName>
        <fullName evidence="3 9">Nicotinate phosphoribosyltransferase</fullName>
        <ecNumber evidence="3 9">6.3.4.21</ecNumber>
    </recommendedName>
</protein>
<dbReference type="UniPathway" id="UPA00253">
    <property type="reaction ID" value="UER00457"/>
</dbReference>
<sequence>MVNNTITEETFLVGASQMTTFLDIDYERKNSELNLSCEDYSLLTDLYQLTMTACYVGEAIEQKQASFELFVRHLPDGFGYLIAMGLAQALEYLTKFRFNDMQIAALQSTGIFTHANERFWQLLREGCFTGDVLAVPEGTAVFANEPMLRIEAPLWQAQIVETYLLNTLNYQTLIATKAARIRDIAGEKATLLEFGTRRAFSPQASLWAARAALAGGLDATSNVLAALQLGQKPSGTMAHALVMALSALEGSEEQAFTAFHQYFPGAPLLIDTYDTVAAAEKLAEKVNAGQMELSGVRLDSGDLVNLSKQVRSLLPNISIFASGDLDEWEISRLKKEGAEIDSYGLGTKLVTGSPVNGVYKLVDIDGIPVMKESSGKFTYPGKKQIFRSFIDGKIQHDRLGLIDEKSENVKSLLRLVIKAGKQLQPPETLTIIRQRTAASVVSLPEETRRLENPISVKVEISESLQKLTENTKRK</sequence>
<keyword evidence="6 9" id="KW-0662">Pyridine nucleotide biosynthesis</keyword>
<dbReference type="InterPro" id="IPR041619">
    <property type="entry name" value="NAPRTase_C"/>
</dbReference>
<comment type="PTM">
    <text evidence="9">Transiently phosphorylated on a His residue during the reaction cycle. Phosphorylation strongly increases the affinity for substrates and increases the rate of nicotinate D-ribonucleotide production. Dephosphorylation regenerates the low-affinity form of the enzyme, leading to product release.</text>
</comment>
<gene>
    <name evidence="13" type="ORF">NIES806_25420</name>
</gene>
<feature type="domain" description="Nicotinate phosphoribosyltransferase N-terminal" evidence="11">
    <location>
        <begin position="42"/>
        <end position="169"/>
    </location>
</feature>
<dbReference type="SUPFAM" id="SSF51690">
    <property type="entry name" value="Nicotinate/Quinolinate PRTase C-terminal domain-like"/>
    <property type="match status" value="1"/>
</dbReference>
<dbReference type="InterPro" id="IPR036068">
    <property type="entry name" value="Nicotinate_pribotase-like_C"/>
</dbReference>
<evidence type="ECO:0000256" key="7">
    <source>
        <dbReference type="ARBA" id="ARBA00022679"/>
    </source>
</evidence>
<dbReference type="PANTHER" id="PTHR11098:SF1">
    <property type="entry name" value="NICOTINATE PHOSPHORIBOSYLTRANSFERASE"/>
    <property type="match status" value="1"/>
</dbReference>
<name>A0A1Z4V462_9CYAN</name>
<evidence type="ECO:0000256" key="9">
    <source>
        <dbReference type="RuleBase" id="RU365100"/>
    </source>
</evidence>
<dbReference type="InterPro" id="IPR041525">
    <property type="entry name" value="N/Namide_PRibTrfase"/>
</dbReference>
<evidence type="ECO:0000256" key="6">
    <source>
        <dbReference type="ARBA" id="ARBA00022642"/>
    </source>
</evidence>
<accession>A0A1Z4V462</accession>
<evidence type="ECO:0000256" key="3">
    <source>
        <dbReference type="ARBA" id="ARBA00013236"/>
    </source>
</evidence>
<dbReference type="Gene3D" id="3.20.140.10">
    <property type="entry name" value="nicotinate phosphoribosyltransferase"/>
    <property type="match status" value="3"/>
</dbReference>
<dbReference type="PIRSF" id="PIRSF000484">
    <property type="entry name" value="NAPRT"/>
    <property type="match status" value="1"/>
</dbReference>
<evidence type="ECO:0000256" key="2">
    <source>
        <dbReference type="ARBA" id="ARBA00010897"/>
    </source>
</evidence>
<keyword evidence="7 9" id="KW-0808">Transferase</keyword>
<dbReference type="NCBIfam" id="NF009131">
    <property type="entry name" value="PRK12484.1"/>
    <property type="match status" value="1"/>
</dbReference>
<dbReference type="PANTHER" id="PTHR11098">
    <property type="entry name" value="NICOTINATE PHOSPHORIBOSYLTRANSFERASE"/>
    <property type="match status" value="1"/>
</dbReference>
<evidence type="ECO:0000259" key="12">
    <source>
        <dbReference type="Pfam" id="PF17956"/>
    </source>
</evidence>
<evidence type="ECO:0000256" key="8">
    <source>
        <dbReference type="ARBA" id="ARBA00048668"/>
    </source>
</evidence>
<keyword evidence="13" id="KW-0328">Glycosyltransferase</keyword>
<organism evidence="13 14">
    <name type="scientific">Dolichospermum compactum NIES-806</name>
    <dbReference type="NCBI Taxonomy" id="1973481"/>
    <lineage>
        <taxon>Bacteria</taxon>
        <taxon>Bacillati</taxon>
        <taxon>Cyanobacteriota</taxon>
        <taxon>Cyanophyceae</taxon>
        <taxon>Nostocales</taxon>
        <taxon>Aphanizomenonaceae</taxon>
        <taxon>Dolichospermum</taxon>
        <taxon>Dolichospermum compactum</taxon>
    </lineage>
</organism>
<dbReference type="Gene3D" id="3.20.20.70">
    <property type="entry name" value="Aldolase class I"/>
    <property type="match status" value="1"/>
</dbReference>
<dbReference type="InterPro" id="IPR040727">
    <property type="entry name" value="NAPRTase_N"/>
</dbReference>
<evidence type="ECO:0000313" key="13">
    <source>
        <dbReference type="EMBL" id="BAZ86330.1"/>
    </source>
</evidence>
<dbReference type="Pfam" id="PF04095">
    <property type="entry name" value="NAPRTase"/>
    <property type="match status" value="1"/>
</dbReference>
<dbReference type="GO" id="GO:0034355">
    <property type="term" value="P:NAD+ biosynthetic process via the salvage pathway"/>
    <property type="evidence" value="ECO:0007669"/>
    <property type="project" value="TreeGrafter"/>
</dbReference>
<evidence type="ECO:0000256" key="4">
    <source>
        <dbReference type="ARBA" id="ARBA00022553"/>
    </source>
</evidence>
<dbReference type="NCBIfam" id="NF006696">
    <property type="entry name" value="PRK09243.1-3"/>
    <property type="match status" value="1"/>
</dbReference>
<reference evidence="13 14" key="1">
    <citation type="submission" date="2017-06" db="EMBL/GenBank/DDBJ databases">
        <title>Genome sequencing of cyanobaciteial culture collection at National Institute for Environmental Studies (NIES).</title>
        <authorList>
            <person name="Hirose Y."/>
            <person name="Shimura Y."/>
            <person name="Fujisawa T."/>
            <person name="Nakamura Y."/>
            <person name="Kawachi M."/>
        </authorList>
    </citation>
    <scope>NUCLEOTIDE SEQUENCE [LARGE SCALE GENOMIC DNA]</scope>
    <source>
        <strain evidence="13 14">NIES-806</strain>
    </source>
</reference>
<keyword evidence="5 9" id="KW-0436">Ligase</keyword>
<proteinExistence type="inferred from homology"/>
<evidence type="ECO:0000256" key="1">
    <source>
        <dbReference type="ARBA" id="ARBA00004952"/>
    </source>
</evidence>
<evidence type="ECO:0000259" key="10">
    <source>
        <dbReference type="Pfam" id="PF04095"/>
    </source>
</evidence>
<feature type="domain" description="Nicotinate phosphoribosyltransferase C-terminal" evidence="12">
    <location>
        <begin position="407"/>
        <end position="467"/>
    </location>
</feature>
<keyword evidence="4" id="KW-0597">Phosphoprotein</keyword>
<dbReference type="EMBL" id="AP018316">
    <property type="protein sequence ID" value="BAZ86330.1"/>
    <property type="molecule type" value="Genomic_DNA"/>
</dbReference>
<comment type="function">
    <text evidence="9">Catalyzes the first step in the biosynthesis of NAD from nicotinic acid, the ATP-dependent synthesis of beta-nicotinate D-ribonucleotide from nicotinate and 5-phospho-D-ribose 1-phosphate.</text>
</comment>
<dbReference type="Pfam" id="PF17956">
    <property type="entry name" value="NAPRTase_C"/>
    <property type="match status" value="1"/>
</dbReference>
<dbReference type="GO" id="GO:0016757">
    <property type="term" value="F:glycosyltransferase activity"/>
    <property type="evidence" value="ECO:0007669"/>
    <property type="project" value="UniProtKB-KW"/>
</dbReference>
<dbReference type="InterPro" id="IPR013785">
    <property type="entry name" value="Aldolase_TIM"/>
</dbReference>
<dbReference type="NCBIfam" id="TIGR01513">
    <property type="entry name" value="NAPRTase_put"/>
    <property type="match status" value="1"/>
</dbReference>
<comment type="pathway">
    <text evidence="1 9">Cofactor biosynthesis; NAD(+) biosynthesis; nicotinate D-ribonucleotide from nicotinate: step 1/1.</text>
</comment>
<dbReference type="InterPro" id="IPR006405">
    <property type="entry name" value="Nic_PRibTrfase_pncB"/>
</dbReference>
<dbReference type="KEGG" id="dcm:NIES806_25420"/>
<keyword evidence="14" id="KW-1185">Reference proteome</keyword>
<dbReference type="AlphaFoldDB" id="A0A1Z4V462"/>
<dbReference type="SUPFAM" id="SSF54675">
    <property type="entry name" value="Nicotinate/Quinolinate PRTase N-terminal domain-like"/>
    <property type="match status" value="1"/>
</dbReference>
<evidence type="ECO:0000256" key="5">
    <source>
        <dbReference type="ARBA" id="ARBA00022598"/>
    </source>
</evidence>
<evidence type="ECO:0000313" key="14">
    <source>
        <dbReference type="Proteomes" id="UP000218702"/>
    </source>
</evidence>
<dbReference type="GO" id="GO:0004516">
    <property type="term" value="F:nicotinate phosphoribosyltransferase activity"/>
    <property type="evidence" value="ECO:0007669"/>
    <property type="project" value="UniProtKB-UniRule"/>
</dbReference>
<evidence type="ECO:0000259" key="11">
    <source>
        <dbReference type="Pfam" id="PF17767"/>
    </source>
</evidence>
<dbReference type="Pfam" id="PF17767">
    <property type="entry name" value="NAPRTase_N"/>
    <property type="match status" value="1"/>
</dbReference>
<comment type="similarity">
    <text evidence="2 9">Belongs to the NAPRTase family.</text>
</comment>
<feature type="domain" description="Nicotinate/nicotinamide phosphoribosyltransferase" evidence="10">
    <location>
        <begin position="191"/>
        <end position="309"/>
    </location>
</feature>
<dbReference type="InterPro" id="IPR007229">
    <property type="entry name" value="Nic_PRibTrfase-Fam"/>
</dbReference>
<dbReference type="EC" id="6.3.4.21" evidence="3 9"/>
<dbReference type="Proteomes" id="UP000218702">
    <property type="component" value="Chromosome"/>
</dbReference>
<comment type="catalytic activity">
    <reaction evidence="8 9">
        <text>5-phospho-alpha-D-ribose 1-diphosphate + nicotinate + ATP + H2O = nicotinate beta-D-ribonucleotide + ADP + phosphate + diphosphate</text>
        <dbReference type="Rhea" id="RHEA:36163"/>
        <dbReference type="ChEBI" id="CHEBI:15377"/>
        <dbReference type="ChEBI" id="CHEBI:30616"/>
        <dbReference type="ChEBI" id="CHEBI:32544"/>
        <dbReference type="ChEBI" id="CHEBI:33019"/>
        <dbReference type="ChEBI" id="CHEBI:43474"/>
        <dbReference type="ChEBI" id="CHEBI:57502"/>
        <dbReference type="ChEBI" id="CHEBI:58017"/>
        <dbReference type="ChEBI" id="CHEBI:456216"/>
        <dbReference type="EC" id="6.3.4.21"/>
    </reaction>
</comment>
<dbReference type="GO" id="GO:0005829">
    <property type="term" value="C:cytosol"/>
    <property type="evidence" value="ECO:0007669"/>
    <property type="project" value="TreeGrafter"/>
</dbReference>